<accession>A0A6J0RIB7</accession>
<proteinExistence type="inferred from homology"/>
<dbReference type="GeneID" id="105225227"/>
<evidence type="ECO:0000256" key="4">
    <source>
        <dbReference type="ARBA" id="ARBA00022989"/>
    </source>
</evidence>
<dbReference type="Pfam" id="PF08395">
    <property type="entry name" value="7tm_7"/>
    <property type="match status" value="1"/>
</dbReference>
<evidence type="ECO:0000313" key="9">
    <source>
        <dbReference type="Proteomes" id="UP001652620"/>
    </source>
</evidence>
<dbReference type="KEGG" id="bdr:105225227"/>
<keyword evidence="7 8" id="KW-0807">Transducer</keyword>
<feature type="transmembrane region" description="Helical" evidence="8">
    <location>
        <begin position="137"/>
        <end position="158"/>
    </location>
</feature>
<dbReference type="GO" id="GO:0007165">
    <property type="term" value="P:signal transduction"/>
    <property type="evidence" value="ECO:0007669"/>
    <property type="project" value="UniProtKB-KW"/>
</dbReference>
<dbReference type="Proteomes" id="UP001652620">
    <property type="component" value="Chromosome 4"/>
</dbReference>
<protein>
    <recommendedName>
        <fullName evidence="8">Gustatory receptor</fullName>
    </recommendedName>
</protein>
<comment type="caution">
    <text evidence="8">Lacks conserved residue(s) required for the propagation of feature annotation.</text>
</comment>
<dbReference type="FunCoup" id="A0A6J0RIB7">
    <property type="interactions" value="15"/>
</dbReference>
<keyword evidence="6 8" id="KW-0675">Receptor</keyword>
<keyword evidence="4 8" id="KW-1133">Transmembrane helix</keyword>
<evidence type="ECO:0000256" key="1">
    <source>
        <dbReference type="ARBA" id="ARBA00004651"/>
    </source>
</evidence>
<dbReference type="PANTHER" id="PTHR21143:SF104">
    <property type="entry name" value="GUSTATORY RECEPTOR 8A-RELATED"/>
    <property type="match status" value="1"/>
</dbReference>
<dbReference type="RefSeq" id="XP_019845417.2">
    <property type="nucleotide sequence ID" value="XM_019989858.2"/>
</dbReference>
<feature type="transmembrane region" description="Helical" evidence="8">
    <location>
        <begin position="251"/>
        <end position="269"/>
    </location>
</feature>
<feature type="transmembrane region" description="Helical" evidence="8">
    <location>
        <begin position="72"/>
        <end position="93"/>
    </location>
</feature>
<dbReference type="InParanoid" id="A0A6J0RIB7"/>
<dbReference type="GO" id="GO:0030425">
    <property type="term" value="C:dendrite"/>
    <property type="evidence" value="ECO:0007669"/>
    <property type="project" value="TreeGrafter"/>
</dbReference>
<keyword evidence="5 8" id="KW-0472">Membrane</keyword>
<evidence type="ECO:0000313" key="10">
    <source>
        <dbReference type="RefSeq" id="XP_019845417.2"/>
    </source>
</evidence>
<keyword evidence="9" id="KW-1185">Reference proteome</keyword>
<dbReference type="GO" id="GO:0030424">
    <property type="term" value="C:axon"/>
    <property type="evidence" value="ECO:0007669"/>
    <property type="project" value="TreeGrafter"/>
</dbReference>
<evidence type="ECO:0000256" key="3">
    <source>
        <dbReference type="ARBA" id="ARBA00022692"/>
    </source>
</evidence>
<feature type="transmembrane region" description="Helical" evidence="8">
    <location>
        <begin position="362"/>
        <end position="381"/>
    </location>
</feature>
<keyword evidence="2 8" id="KW-1003">Cell membrane</keyword>
<dbReference type="GO" id="GO:0043025">
    <property type="term" value="C:neuronal cell body"/>
    <property type="evidence" value="ECO:0007669"/>
    <property type="project" value="TreeGrafter"/>
</dbReference>
<feature type="transmembrane region" description="Helical" evidence="8">
    <location>
        <begin position="40"/>
        <end position="60"/>
    </location>
</feature>
<comment type="similarity">
    <text evidence="8">Belongs to the insect chemoreceptor superfamily. Gustatory receptor (GR) family.</text>
</comment>
<dbReference type="InterPro" id="IPR013604">
    <property type="entry name" value="7TM_chemorcpt"/>
</dbReference>
<dbReference type="AlphaFoldDB" id="A0A6J0RIB7"/>
<reference evidence="10" key="1">
    <citation type="submission" date="2025-08" db="UniProtKB">
        <authorList>
            <consortium name="RefSeq"/>
        </authorList>
    </citation>
    <scope>IDENTIFICATION</scope>
    <source>
        <tissue evidence="10">Adult</tissue>
    </source>
</reference>
<dbReference type="GO" id="GO:0005886">
    <property type="term" value="C:plasma membrane"/>
    <property type="evidence" value="ECO:0007669"/>
    <property type="project" value="UniProtKB-SubCell"/>
</dbReference>
<evidence type="ECO:0000256" key="7">
    <source>
        <dbReference type="ARBA" id="ARBA00023224"/>
    </source>
</evidence>
<dbReference type="PANTHER" id="PTHR21143">
    <property type="entry name" value="INVERTEBRATE GUSTATORY RECEPTOR"/>
    <property type="match status" value="1"/>
</dbReference>
<comment type="function">
    <text evidence="8">Gustatory receptor which mediates acceptance or avoidance behavior, depending on its substrates.</text>
</comment>
<dbReference type="GO" id="GO:0050909">
    <property type="term" value="P:sensory perception of taste"/>
    <property type="evidence" value="ECO:0007669"/>
    <property type="project" value="InterPro"/>
</dbReference>
<evidence type="ECO:0000256" key="6">
    <source>
        <dbReference type="ARBA" id="ARBA00023170"/>
    </source>
</evidence>
<sequence>MHKQVPFVVRFHTRLFQIIGCCDVSWQTQPREKRLAEQRLVAWTVLVLLIYSFVFINTFVHPSAFLFTSESFGYFVDALKVCIAYVTVAIIYAETVLRRHALQHFWQRYALLNPASNQQVESTKIDWRSQLRAYHRFLYVFYGITVFDLILEIIYYVMRAKDDHMLQFLLMFTPYTYMIHLRNMQIIFHIVIINHELVKLRHDIGLLAEYTRFTRSTMPFVGFEDFVRQKLAEKQLIYQHIYEMCDYFQQALGISTIAVLLMTYVRLVVDAYFTLYSFHTKTHPEYIENLLLLPAYLEIPALLLTSQKCMNEVKFIAFELHNIRSSVDNSLISIQIQNFSLQILHQKIRIDGLGISALDGKMLVSIVGSITTYMVFFIQFMPKFKNL</sequence>
<name>A0A6J0RIB7_BACDO</name>
<dbReference type="GO" id="GO:0008049">
    <property type="term" value="P:male courtship behavior"/>
    <property type="evidence" value="ECO:0007669"/>
    <property type="project" value="TreeGrafter"/>
</dbReference>
<comment type="subcellular location">
    <subcellularLocation>
        <location evidence="1 8">Cell membrane</location>
        <topology evidence="1 8">Multi-pass membrane protein</topology>
    </subcellularLocation>
</comment>
<keyword evidence="3 8" id="KW-0812">Transmembrane</keyword>
<organism evidence="9 10">
    <name type="scientific">Bactrocera dorsalis</name>
    <name type="common">Oriental fruit fly</name>
    <name type="synonym">Dacus dorsalis</name>
    <dbReference type="NCBI Taxonomy" id="27457"/>
    <lineage>
        <taxon>Eukaryota</taxon>
        <taxon>Metazoa</taxon>
        <taxon>Ecdysozoa</taxon>
        <taxon>Arthropoda</taxon>
        <taxon>Hexapoda</taxon>
        <taxon>Insecta</taxon>
        <taxon>Pterygota</taxon>
        <taxon>Neoptera</taxon>
        <taxon>Endopterygota</taxon>
        <taxon>Diptera</taxon>
        <taxon>Brachycera</taxon>
        <taxon>Muscomorpha</taxon>
        <taxon>Tephritoidea</taxon>
        <taxon>Tephritidae</taxon>
        <taxon>Bactrocera</taxon>
        <taxon>Bactrocera</taxon>
    </lineage>
</organism>
<evidence type="ECO:0000256" key="2">
    <source>
        <dbReference type="ARBA" id="ARBA00022475"/>
    </source>
</evidence>
<dbReference type="OrthoDB" id="6366728at2759"/>
<evidence type="ECO:0000256" key="8">
    <source>
        <dbReference type="RuleBase" id="RU363108"/>
    </source>
</evidence>
<dbReference type="GO" id="GO:0007635">
    <property type="term" value="P:chemosensory behavior"/>
    <property type="evidence" value="ECO:0007669"/>
    <property type="project" value="TreeGrafter"/>
</dbReference>
<gene>
    <name evidence="10" type="primary">LOC105225227</name>
</gene>
<evidence type="ECO:0000256" key="5">
    <source>
        <dbReference type="ARBA" id="ARBA00023136"/>
    </source>
</evidence>